<name>A0A7X1FSF0_9SPHN</name>
<keyword evidence="3 4" id="KW-0443">Lipid metabolism</keyword>
<dbReference type="EMBL" id="JACLAW010000008">
    <property type="protein sequence ID" value="MBC2666139.1"/>
    <property type="molecule type" value="Genomic_DNA"/>
</dbReference>
<evidence type="ECO:0000259" key="6">
    <source>
        <dbReference type="PROSITE" id="PS51635"/>
    </source>
</evidence>
<sequence>MVRWQAPAAQPSSNGTDFASVALLLQGGGALGAYQAGVYEALCERGIVPSWVAGISIGAINSAIIAGNAPKDRVAKLRAFWEGVSGGSVQWGQWLPFLAEDPVARGVINRMAAGNTLLSGVPGFFNPRFPPPTLSANGSVEATSWYDTAPLRQTLESLVDFDRINAGETRFSVGAVNIRSGNFTYFDNAAQAIGPEHIMASGALPPGFPPVEIAGEYYWDGGLVSNTPLDWVLSAPSRLDTLVLQVDLWSARGHLPSDLSSVATRAKEIQYSSRTRAATDQLRERRKLQGAFRALFAQLPADLTETPEAKLLIDVCSPARYSIAQLIYHSPTYEGESKDYEFSRQTMADHWRKGYQQAHHTLDQPAVLRLPDDPTGLAVHDYTSPPDEPVMPAKSPAD</sequence>
<evidence type="ECO:0000256" key="5">
    <source>
        <dbReference type="SAM" id="MobiDB-lite"/>
    </source>
</evidence>
<dbReference type="Pfam" id="PF01734">
    <property type="entry name" value="Patatin"/>
    <property type="match status" value="1"/>
</dbReference>
<feature type="domain" description="PNPLA" evidence="6">
    <location>
        <begin position="23"/>
        <end position="233"/>
    </location>
</feature>
<gene>
    <name evidence="7" type="ORF">H7F51_11480</name>
</gene>
<dbReference type="CDD" id="cd07209">
    <property type="entry name" value="Pat_hypo_Ecoli_Z1214_like"/>
    <property type="match status" value="1"/>
</dbReference>
<feature type="region of interest" description="Disordered" evidence="5">
    <location>
        <begin position="373"/>
        <end position="398"/>
    </location>
</feature>
<proteinExistence type="predicted"/>
<keyword evidence="1 4" id="KW-0378">Hydrolase</keyword>
<dbReference type="PROSITE" id="PS51635">
    <property type="entry name" value="PNPLA"/>
    <property type="match status" value="1"/>
</dbReference>
<dbReference type="SUPFAM" id="SSF52151">
    <property type="entry name" value="FabD/lysophospholipase-like"/>
    <property type="match status" value="1"/>
</dbReference>
<dbReference type="InterPro" id="IPR021095">
    <property type="entry name" value="DUF3734"/>
</dbReference>
<keyword evidence="8" id="KW-1185">Reference proteome</keyword>
<dbReference type="GO" id="GO:0016042">
    <property type="term" value="P:lipid catabolic process"/>
    <property type="evidence" value="ECO:0007669"/>
    <property type="project" value="UniProtKB-UniRule"/>
</dbReference>
<evidence type="ECO:0000313" key="7">
    <source>
        <dbReference type="EMBL" id="MBC2666139.1"/>
    </source>
</evidence>
<dbReference type="InterPro" id="IPR050301">
    <property type="entry name" value="NTE"/>
</dbReference>
<protein>
    <submittedName>
        <fullName evidence="7">Patatin-like phospholipase family protein</fullName>
    </submittedName>
</protein>
<dbReference type="InterPro" id="IPR016035">
    <property type="entry name" value="Acyl_Trfase/lysoPLipase"/>
</dbReference>
<evidence type="ECO:0000313" key="8">
    <source>
        <dbReference type="Proteomes" id="UP000566813"/>
    </source>
</evidence>
<keyword evidence="2 4" id="KW-0442">Lipid degradation</keyword>
<feature type="short sequence motif" description="GXGXXG" evidence="4">
    <location>
        <begin position="27"/>
        <end position="32"/>
    </location>
</feature>
<evidence type="ECO:0000256" key="2">
    <source>
        <dbReference type="ARBA" id="ARBA00022963"/>
    </source>
</evidence>
<reference evidence="7 8" key="1">
    <citation type="submission" date="2020-08" db="EMBL/GenBank/DDBJ databases">
        <title>The genome sequence of type strain Novosphingobium flavum NBRC 111647.</title>
        <authorList>
            <person name="Liu Y."/>
        </authorList>
    </citation>
    <scope>NUCLEOTIDE SEQUENCE [LARGE SCALE GENOMIC DNA]</scope>
    <source>
        <strain evidence="7 8">NBRC 111647</strain>
    </source>
</reference>
<comment type="caution">
    <text evidence="7">The sequence shown here is derived from an EMBL/GenBank/DDBJ whole genome shotgun (WGS) entry which is preliminary data.</text>
</comment>
<feature type="active site" description="Nucleophile" evidence="4">
    <location>
        <position position="56"/>
    </location>
</feature>
<evidence type="ECO:0000256" key="4">
    <source>
        <dbReference type="PROSITE-ProRule" id="PRU01161"/>
    </source>
</evidence>
<evidence type="ECO:0000256" key="1">
    <source>
        <dbReference type="ARBA" id="ARBA00022801"/>
    </source>
</evidence>
<accession>A0A7X1FSF0</accession>
<dbReference type="PANTHER" id="PTHR14226:SF57">
    <property type="entry name" value="BLR7027 PROTEIN"/>
    <property type="match status" value="1"/>
</dbReference>
<feature type="short sequence motif" description="DGA/G" evidence="4">
    <location>
        <begin position="220"/>
        <end position="222"/>
    </location>
</feature>
<dbReference type="Pfam" id="PF12536">
    <property type="entry name" value="DUF3734"/>
    <property type="match status" value="1"/>
</dbReference>
<feature type="active site" description="Proton acceptor" evidence="4">
    <location>
        <position position="220"/>
    </location>
</feature>
<evidence type="ECO:0000256" key="3">
    <source>
        <dbReference type="ARBA" id="ARBA00023098"/>
    </source>
</evidence>
<organism evidence="7 8">
    <name type="scientific">Novosphingobium flavum</name>
    <dbReference type="NCBI Taxonomy" id="1778672"/>
    <lineage>
        <taxon>Bacteria</taxon>
        <taxon>Pseudomonadati</taxon>
        <taxon>Pseudomonadota</taxon>
        <taxon>Alphaproteobacteria</taxon>
        <taxon>Sphingomonadales</taxon>
        <taxon>Sphingomonadaceae</taxon>
        <taxon>Novosphingobium</taxon>
    </lineage>
</organism>
<dbReference type="GO" id="GO:0016787">
    <property type="term" value="F:hydrolase activity"/>
    <property type="evidence" value="ECO:0007669"/>
    <property type="project" value="UniProtKB-UniRule"/>
</dbReference>
<feature type="short sequence motif" description="GXSXG" evidence="4">
    <location>
        <begin position="54"/>
        <end position="58"/>
    </location>
</feature>
<dbReference type="AlphaFoldDB" id="A0A7X1FSF0"/>
<dbReference type="Gene3D" id="3.40.1090.10">
    <property type="entry name" value="Cytosolic phospholipase A2 catalytic domain"/>
    <property type="match status" value="2"/>
</dbReference>
<dbReference type="Proteomes" id="UP000566813">
    <property type="component" value="Unassembled WGS sequence"/>
</dbReference>
<dbReference type="PANTHER" id="PTHR14226">
    <property type="entry name" value="NEUROPATHY TARGET ESTERASE/SWISS CHEESE D.MELANOGASTER"/>
    <property type="match status" value="1"/>
</dbReference>
<dbReference type="InterPro" id="IPR002641">
    <property type="entry name" value="PNPLA_dom"/>
</dbReference>